<sequence>MESDIWRGRDEEEKEEDVKNDKERKRNREREREGLYGREGGKISLMPRRFARGTDECPATDDRQI</sequence>
<evidence type="ECO:0000256" key="1">
    <source>
        <dbReference type="SAM" id="MobiDB-lite"/>
    </source>
</evidence>
<feature type="region of interest" description="Disordered" evidence="1">
    <location>
        <begin position="1"/>
        <end position="65"/>
    </location>
</feature>
<proteinExistence type="predicted"/>
<reference evidence="2 3" key="1">
    <citation type="submission" date="2015-09" db="EMBL/GenBank/DDBJ databases">
        <title>Trachymyrmex zeteki WGS genome.</title>
        <authorList>
            <person name="Nygaard S."/>
            <person name="Hu H."/>
            <person name="Boomsma J."/>
            <person name="Zhang G."/>
        </authorList>
    </citation>
    <scope>NUCLEOTIDE SEQUENCE [LARGE SCALE GENOMIC DNA]</scope>
    <source>
        <strain evidence="2">Tzet28-1</strain>
        <tissue evidence="2">Whole body</tissue>
    </source>
</reference>
<evidence type="ECO:0000313" key="3">
    <source>
        <dbReference type="Proteomes" id="UP000075809"/>
    </source>
</evidence>
<dbReference type="AlphaFoldDB" id="A0A151WQP7"/>
<organism evidence="2 3">
    <name type="scientific">Mycetomoellerius zeteki</name>
    <dbReference type="NCBI Taxonomy" id="64791"/>
    <lineage>
        <taxon>Eukaryota</taxon>
        <taxon>Metazoa</taxon>
        <taxon>Ecdysozoa</taxon>
        <taxon>Arthropoda</taxon>
        <taxon>Hexapoda</taxon>
        <taxon>Insecta</taxon>
        <taxon>Pterygota</taxon>
        <taxon>Neoptera</taxon>
        <taxon>Endopterygota</taxon>
        <taxon>Hymenoptera</taxon>
        <taxon>Apocrita</taxon>
        <taxon>Aculeata</taxon>
        <taxon>Formicoidea</taxon>
        <taxon>Formicidae</taxon>
        <taxon>Myrmicinae</taxon>
        <taxon>Mycetomoellerius</taxon>
    </lineage>
</organism>
<name>A0A151WQP7_9HYME</name>
<keyword evidence="3" id="KW-1185">Reference proteome</keyword>
<dbReference type="EMBL" id="KQ982821">
    <property type="protein sequence ID" value="KYQ50160.1"/>
    <property type="molecule type" value="Genomic_DNA"/>
</dbReference>
<dbReference type="Proteomes" id="UP000075809">
    <property type="component" value="Unassembled WGS sequence"/>
</dbReference>
<protein>
    <submittedName>
        <fullName evidence="2">Uncharacterized protein</fullName>
    </submittedName>
</protein>
<feature type="compositionally biased region" description="Basic and acidic residues" evidence="1">
    <location>
        <begin position="52"/>
        <end position="65"/>
    </location>
</feature>
<accession>A0A151WQP7</accession>
<evidence type="ECO:0000313" key="2">
    <source>
        <dbReference type="EMBL" id="KYQ50160.1"/>
    </source>
</evidence>
<gene>
    <name evidence="2" type="ORF">ALC60_10729</name>
</gene>
<feature type="compositionally biased region" description="Basic and acidic residues" evidence="1">
    <location>
        <begin position="1"/>
        <end position="41"/>
    </location>
</feature>